<keyword evidence="3 5" id="KW-0863">Zinc-finger</keyword>
<feature type="compositionally biased region" description="Basic and acidic residues" evidence="6">
    <location>
        <begin position="507"/>
        <end position="522"/>
    </location>
</feature>
<dbReference type="InterPro" id="IPR013087">
    <property type="entry name" value="Znf_C2H2_type"/>
</dbReference>
<dbReference type="KEGG" id="csem:107989604"/>
<dbReference type="AlphaFoldDB" id="A0A3P8UR72"/>
<proteinExistence type="predicted"/>
<reference evidence="8" key="2">
    <citation type="submission" date="2025-08" db="UniProtKB">
        <authorList>
            <consortium name="Ensembl"/>
        </authorList>
    </citation>
    <scope>IDENTIFICATION</scope>
</reference>
<feature type="compositionally biased region" description="Low complexity" evidence="6">
    <location>
        <begin position="391"/>
        <end position="402"/>
    </location>
</feature>
<dbReference type="GO" id="GO:0008270">
    <property type="term" value="F:zinc ion binding"/>
    <property type="evidence" value="ECO:0007669"/>
    <property type="project" value="UniProtKB-KW"/>
</dbReference>
<accession>A0A3P8UR72</accession>
<keyword evidence="1" id="KW-0479">Metal-binding</keyword>
<dbReference type="PROSITE" id="PS00028">
    <property type="entry name" value="ZINC_FINGER_C2H2_1"/>
    <property type="match status" value="1"/>
</dbReference>
<evidence type="ECO:0000313" key="9">
    <source>
        <dbReference type="Proteomes" id="UP000265120"/>
    </source>
</evidence>
<evidence type="ECO:0000256" key="3">
    <source>
        <dbReference type="ARBA" id="ARBA00022771"/>
    </source>
</evidence>
<keyword evidence="4" id="KW-0862">Zinc</keyword>
<dbReference type="GeneTree" id="ENSGT00940000160595"/>
<dbReference type="CTD" id="85460"/>
<organism evidence="8 9">
    <name type="scientific">Cynoglossus semilaevis</name>
    <name type="common">Tongue sole</name>
    <dbReference type="NCBI Taxonomy" id="244447"/>
    <lineage>
        <taxon>Eukaryota</taxon>
        <taxon>Metazoa</taxon>
        <taxon>Chordata</taxon>
        <taxon>Craniata</taxon>
        <taxon>Vertebrata</taxon>
        <taxon>Euteleostomi</taxon>
        <taxon>Actinopterygii</taxon>
        <taxon>Neopterygii</taxon>
        <taxon>Teleostei</taxon>
        <taxon>Neoteleostei</taxon>
        <taxon>Acanthomorphata</taxon>
        <taxon>Carangaria</taxon>
        <taxon>Pleuronectiformes</taxon>
        <taxon>Pleuronectoidei</taxon>
        <taxon>Cynoglossidae</taxon>
        <taxon>Cynoglossinae</taxon>
        <taxon>Cynoglossus</taxon>
    </lineage>
</organism>
<sequence>MKPMKYQSCGQYNPLLDRVLSESSVKFCGKCGFASKDATTFDKHLSEHAGPKFYCFYCNKVSFSESELHAHLKQHTSSYPYKCPYCGQGYIRRQFLMKHIERLHKNVSALSTKPDIAKITHAPVSSALPNVSSADSSPLRPGVRVTVPLQREPVVGLQDKPTIKTVTANVSYSTDGDLDHLSLVNVHTQQSRALTVSLPDDVTIPSGCTVELVEVKTVNGTKELKLRFVSKQEKSAIKDSKNTVPQSTLLEKPITSTLGPQISAVKSGGLGSSNRQLCETQTLNVERHAAVPVSIFKRFPNQVNTERSGHKRALPYVIELDSPVPSKNTKIQIKSKRGRASVGLDAPGEHTHLKAALSSVSFNRLNQTVHADKRETSICPPVRAEQEKKSLLSQPSQSVPLQSERDANSSATRKDPEIVKFRKRTDSEFIKDAAELSQQTLKSTPLSLSVPSTSPSAQVRHPLVSVSKNSGVENQSFPEFKTLTQLLAKTDVADCVNKNGSGWRPTIKSEDRAGGGDKKEPESFPVISSVFSLSSQQPNQPLVTSLCGMVMNKSSDVSSEDHVKSINGTEKSLEAPTPRLPQISLKEEPNICKPLSTEGLVDFVKEEKKDTNIQQDKPLMDQNAHIKEEKRNSQNSQTDSEPKCFSNPPLNKKAEPESSPKTVELVDVSVCTDGLQQFVKYESGISSKFLTVSLKRVEVAVWEKSNTRNFMATVTDCEALSLMPLKVDQLVKRPGPDQPVVVLNHPKPRAPEQVSRTDTIRTTDSSFVVPKCQILKMRLGKVMGQKYEVKGCTVRNLP</sequence>
<evidence type="ECO:0000259" key="7">
    <source>
        <dbReference type="PROSITE" id="PS50157"/>
    </source>
</evidence>
<keyword evidence="9" id="KW-1185">Reference proteome</keyword>
<feature type="region of interest" description="Disordered" evidence="6">
    <location>
        <begin position="555"/>
        <end position="576"/>
    </location>
</feature>
<feature type="compositionally biased region" description="Basic and acidic residues" evidence="6">
    <location>
        <begin position="403"/>
        <end position="418"/>
    </location>
</feature>
<evidence type="ECO:0000313" key="8">
    <source>
        <dbReference type="Ensembl" id="ENSCSEP00000004852.1"/>
    </source>
</evidence>
<feature type="region of interest" description="Disordered" evidence="6">
    <location>
        <begin position="628"/>
        <end position="662"/>
    </location>
</feature>
<dbReference type="Proteomes" id="UP000265120">
    <property type="component" value="Chromosome 15"/>
</dbReference>
<dbReference type="PANTHER" id="PTHR24379">
    <property type="entry name" value="KRAB AND ZINC FINGER DOMAIN-CONTAINING"/>
    <property type="match status" value="1"/>
</dbReference>
<feature type="domain" description="C2H2-type" evidence="7">
    <location>
        <begin position="81"/>
        <end position="109"/>
    </location>
</feature>
<reference evidence="8" key="3">
    <citation type="submission" date="2025-09" db="UniProtKB">
        <authorList>
            <consortium name="Ensembl"/>
        </authorList>
    </citation>
    <scope>IDENTIFICATION</scope>
</reference>
<protein>
    <submittedName>
        <fullName evidence="8">Zinc finger protein 518B</fullName>
    </submittedName>
</protein>
<dbReference type="InterPro" id="IPR036236">
    <property type="entry name" value="Znf_C2H2_sf"/>
</dbReference>
<dbReference type="Pfam" id="PF00096">
    <property type="entry name" value="zf-C2H2"/>
    <property type="match status" value="1"/>
</dbReference>
<dbReference type="STRING" id="244447.ENSCSEP00000004852"/>
<name>A0A3P8UR72_CYNSE</name>
<dbReference type="RefSeq" id="XP_016894765.1">
    <property type="nucleotide sequence ID" value="XM_017039276.2"/>
</dbReference>
<feature type="domain" description="C2H2-type" evidence="7">
    <location>
        <begin position="53"/>
        <end position="80"/>
    </location>
</feature>
<dbReference type="GeneID" id="107989604"/>
<evidence type="ECO:0000256" key="1">
    <source>
        <dbReference type="ARBA" id="ARBA00022723"/>
    </source>
</evidence>
<dbReference type="PROSITE" id="PS50157">
    <property type="entry name" value="ZINC_FINGER_C2H2_2"/>
    <property type="match status" value="2"/>
</dbReference>
<dbReference type="SMART" id="SM00355">
    <property type="entry name" value="ZnF_C2H2"/>
    <property type="match status" value="3"/>
</dbReference>
<dbReference type="Ensembl" id="ENSCSET00000004908.1">
    <property type="protein sequence ID" value="ENSCSEP00000004852.1"/>
    <property type="gene ID" value="ENSCSEG00000003145.1"/>
</dbReference>
<evidence type="ECO:0000256" key="5">
    <source>
        <dbReference type="PROSITE-ProRule" id="PRU00042"/>
    </source>
</evidence>
<reference evidence="8 9" key="1">
    <citation type="journal article" date="2014" name="Nat. Genet.">
        <title>Whole-genome sequence of a flatfish provides insights into ZW sex chromosome evolution and adaptation to a benthic lifestyle.</title>
        <authorList>
            <person name="Chen S."/>
            <person name="Zhang G."/>
            <person name="Shao C."/>
            <person name="Huang Q."/>
            <person name="Liu G."/>
            <person name="Zhang P."/>
            <person name="Song W."/>
            <person name="An N."/>
            <person name="Chalopin D."/>
            <person name="Volff J.N."/>
            <person name="Hong Y."/>
            <person name="Li Q."/>
            <person name="Sha Z."/>
            <person name="Zhou H."/>
            <person name="Xie M."/>
            <person name="Yu Q."/>
            <person name="Liu Y."/>
            <person name="Xiang H."/>
            <person name="Wang N."/>
            <person name="Wu K."/>
            <person name="Yang C."/>
            <person name="Zhou Q."/>
            <person name="Liao X."/>
            <person name="Yang L."/>
            <person name="Hu Q."/>
            <person name="Zhang J."/>
            <person name="Meng L."/>
            <person name="Jin L."/>
            <person name="Tian Y."/>
            <person name="Lian J."/>
            <person name="Yang J."/>
            <person name="Miao G."/>
            <person name="Liu S."/>
            <person name="Liang Z."/>
            <person name="Yan F."/>
            <person name="Li Y."/>
            <person name="Sun B."/>
            <person name="Zhang H."/>
            <person name="Zhang J."/>
            <person name="Zhu Y."/>
            <person name="Du M."/>
            <person name="Zhao Y."/>
            <person name="Schartl M."/>
            <person name="Tang Q."/>
            <person name="Wang J."/>
        </authorList>
    </citation>
    <scope>NUCLEOTIDE SEQUENCE</scope>
</reference>
<dbReference type="OMA" id="VMGCTVR"/>
<dbReference type="RefSeq" id="XP_024918865.1">
    <property type="nucleotide sequence ID" value="XM_025063097.1"/>
</dbReference>
<keyword evidence="2" id="KW-0677">Repeat</keyword>
<dbReference type="InParanoid" id="A0A3P8UR72"/>
<feature type="region of interest" description="Disordered" evidence="6">
    <location>
        <begin position="503"/>
        <end position="522"/>
    </location>
</feature>
<dbReference type="Gene3D" id="3.30.160.60">
    <property type="entry name" value="Classic Zinc Finger"/>
    <property type="match status" value="2"/>
</dbReference>
<feature type="region of interest" description="Disordered" evidence="6">
    <location>
        <begin position="372"/>
        <end position="418"/>
    </location>
</feature>
<dbReference type="PANTHER" id="PTHR24379:SF121">
    <property type="entry name" value="C2H2-TYPE DOMAIN-CONTAINING PROTEIN"/>
    <property type="match status" value="1"/>
</dbReference>
<evidence type="ECO:0000256" key="4">
    <source>
        <dbReference type="ARBA" id="ARBA00022833"/>
    </source>
</evidence>
<dbReference type="SUPFAM" id="SSF57667">
    <property type="entry name" value="beta-beta-alpha zinc fingers"/>
    <property type="match status" value="1"/>
</dbReference>
<evidence type="ECO:0000256" key="2">
    <source>
        <dbReference type="ARBA" id="ARBA00022737"/>
    </source>
</evidence>
<dbReference type="OrthoDB" id="8069632at2759"/>
<evidence type="ECO:0000256" key="6">
    <source>
        <dbReference type="SAM" id="MobiDB-lite"/>
    </source>
</evidence>